<dbReference type="Proteomes" id="UP000001542">
    <property type="component" value="Unassembled WGS sequence"/>
</dbReference>
<sequence>MNIEIPIDVPAEIQEQVVEKLEEKGVIKRLERKVQLGINIAIQELESNQAQDSVLMRKSTIREAKSENEALHRIYKYLQNKGLLYTYQCMKEEVASSKKRSYTNSSIRK</sequence>
<proteinExistence type="predicted"/>
<dbReference type="AlphaFoldDB" id="A2DX63"/>
<accession>A2DX63</accession>
<protein>
    <submittedName>
        <fullName evidence="1">Uncharacterized protein</fullName>
    </submittedName>
</protein>
<dbReference type="EMBL" id="DS113262">
    <property type="protein sequence ID" value="EAY14945.1"/>
    <property type="molecule type" value="Genomic_DNA"/>
</dbReference>
<name>A2DX63_TRIV3</name>
<reference evidence="1" key="2">
    <citation type="journal article" date="2007" name="Science">
        <title>Draft genome sequence of the sexually transmitted pathogen Trichomonas vaginalis.</title>
        <authorList>
            <person name="Carlton J.M."/>
            <person name="Hirt R.P."/>
            <person name="Silva J.C."/>
            <person name="Delcher A.L."/>
            <person name="Schatz M."/>
            <person name="Zhao Q."/>
            <person name="Wortman J.R."/>
            <person name="Bidwell S.L."/>
            <person name="Alsmark U.C.M."/>
            <person name="Besteiro S."/>
            <person name="Sicheritz-Ponten T."/>
            <person name="Noel C.J."/>
            <person name="Dacks J.B."/>
            <person name="Foster P.G."/>
            <person name="Simillion C."/>
            <person name="Van de Peer Y."/>
            <person name="Miranda-Saavedra D."/>
            <person name="Barton G.J."/>
            <person name="Westrop G.D."/>
            <person name="Mueller S."/>
            <person name="Dessi D."/>
            <person name="Fiori P.L."/>
            <person name="Ren Q."/>
            <person name="Paulsen I."/>
            <person name="Zhang H."/>
            <person name="Bastida-Corcuera F.D."/>
            <person name="Simoes-Barbosa A."/>
            <person name="Brown M.T."/>
            <person name="Hayes R.D."/>
            <person name="Mukherjee M."/>
            <person name="Okumura C.Y."/>
            <person name="Schneider R."/>
            <person name="Smith A.J."/>
            <person name="Vanacova S."/>
            <person name="Villalvazo M."/>
            <person name="Haas B.J."/>
            <person name="Pertea M."/>
            <person name="Feldblyum T.V."/>
            <person name="Utterback T.R."/>
            <person name="Shu C.L."/>
            <person name="Osoegawa K."/>
            <person name="de Jong P.J."/>
            <person name="Hrdy I."/>
            <person name="Horvathova L."/>
            <person name="Zubacova Z."/>
            <person name="Dolezal P."/>
            <person name="Malik S.B."/>
            <person name="Logsdon J.M. Jr."/>
            <person name="Henze K."/>
            <person name="Gupta A."/>
            <person name="Wang C.C."/>
            <person name="Dunne R.L."/>
            <person name="Upcroft J.A."/>
            <person name="Upcroft P."/>
            <person name="White O."/>
            <person name="Salzberg S.L."/>
            <person name="Tang P."/>
            <person name="Chiu C.-H."/>
            <person name="Lee Y.-S."/>
            <person name="Embley T.M."/>
            <person name="Coombs G.H."/>
            <person name="Mottram J.C."/>
            <person name="Tachezy J."/>
            <person name="Fraser-Liggett C.M."/>
            <person name="Johnson P.J."/>
        </authorList>
    </citation>
    <scope>NUCLEOTIDE SEQUENCE [LARGE SCALE GENOMIC DNA]</scope>
    <source>
        <strain evidence="1">G3</strain>
    </source>
</reference>
<dbReference type="RefSeq" id="XP_001327168.1">
    <property type="nucleotide sequence ID" value="XM_001327133.1"/>
</dbReference>
<dbReference type="InParanoid" id="A2DX63"/>
<evidence type="ECO:0000313" key="1">
    <source>
        <dbReference type="EMBL" id="EAY14945.1"/>
    </source>
</evidence>
<evidence type="ECO:0000313" key="2">
    <source>
        <dbReference type="Proteomes" id="UP000001542"/>
    </source>
</evidence>
<gene>
    <name evidence="1" type="ORF">TVAG_396750</name>
</gene>
<dbReference type="KEGG" id="tva:4772945"/>
<keyword evidence="2" id="KW-1185">Reference proteome</keyword>
<dbReference type="VEuPathDB" id="TrichDB:TVAGG3_0673750"/>
<reference evidence="1" key="1">
    <citation type="submission" date="2006-10" db="EMBL/GenBank/DDBJ databases">
        <authorList>
            <person name="Amadeo P."/>
            <person name="Zhao Q."/>
            <person name="Wortman J."/>
            <person name="Fraser-Liggett C."/>
            <person name="Carlton J."/>
        </authorList>
    </citation>
    <scope>NUCLEOTIDE SEQUENCE</scope>
    <source>
        <strain evidence="1">G3</strain>
    </source>
</reference>
<dbReference type="VEuPathDB" id="TrichDB:TVAG_396750"/>
<organism evidence="1 2">
    <name type="scientific">Trichomonas vaginalis (strain ATCC PRA-98 / G3)</name>
    <dbReference type="NCBI Taxonomy" id="412133"/>
    <lineage>
        <taxon>Eukaryota</taxon>
        <taxon>Metamonada</taxon>
        <taxon>Parabasalia</taxon>
        <taxon>Trichomonadida</taxon>
        <taxon>Trichomonadidae</taxon>
        <taxon>Trichomonas</taxon>
    </lineage>
</organism>